<evidence type="ECO:0000313" key="2">
    <source>
        <dbReference type="EMBL" id="MCF1751896.1"/>
    </source>
</evidence>
<protein>
    <submittedName>
        <fullName evidence="2">ABC exporter domain-containing protein</fullName>
    </submittedName>
</protein>
<keyword evidence="1" id="KW-0812">Transmembrane</keyword>
<dbReference type="RefSeq" id="WP_234861839.1">
    <property type="nucleotide sequence ID" value="NZ_JAKEVZ010000009.1"/>
</dbReference>
<feature type="transmembrane region" description="Helical" evidence="1">
    <location>
        <begin position="73"/>
        <end position="95"/>
    </location>
</feature>
<name>A0ABS9BXI3_9BACT</name>
<feature type="transmembrane region" description="Helical" evidence="1">
    <location>
        <begin position="424"/>
        <end position="444"/>
    </location>
</feature>
<accession>A0ABS9BXI3</accession>
<feature type="transmembrane region" description="Helical" evidence="1">
    <location>
        <begin position="450"/>
        <end position="474"/>
    </location>
</feature>
<feature type="transmembrane region" description="Helical" evidence="1">
    <location>
        <begin position="486"/>
        <end position="509"/>
    </location>
</feature>
<organism evidence="2 3">
    <name type="scientific">Mariniradius sediminis</name>
    <dbReference type="NCBI Taxonomy" id="2909237"/>
    <lineage>
        <taxon>Bacteria</taxon>
        <taxon>Pseudomonadati</taxon>
        <taxon>Bacteroidota</taxon>
        <taxon>Cytophagia</taxon>
        <taxon>Cytophagales</taxon>
        <taxon>Cyclobacteriaceae</taxon>
        <taxon>Mariniradius</taxon>
    </lineage>
</organism>
<feature type="transmembrane region" description="Helical" evidence="1">
    <location>
        <begin position="124"/>
        <end position="146"/>
    </location>
</feature>
<evidence type="ECO:0000313" key="3">
    <source>
        <dbReference type="Proteomes" id="UP001201449"/>
    </source>
</evidence>
<feature type="transmembrane region" description="Helical" evidence="1">
    <location>
        <begin position="194"/>
        <end position="212"/>
    </location>
</feature>
<keyword evidence="3" id="KW-1185">Reference proteome</keyword>
<feature type="transmembrane region" description="Helical" evidence="1">
    <location>
        <begin position="515"/>
        <end position="539"/>
    </location>
</feature>
<feature type="transmembrane region" description="Helical" evidence="1">
    <location>
        <begin position="224"/>
        <end position="242"/>
    </location>
</feature>
<dbReference type="InterPro" id="IPR031584">
    <property type="entry name" value="Put_ABC_export"/>
</dbReference>
<sequence>MNEFKLLLRKDFFIVRNNIRLILKNPLRLLPYAAVLAYFSFFYFRRGGRSQDMDASQLDTLQDAAGEVPEVDFAMQNVVGGLTLLALAFLMFQLYRATKKNISFFTMADVNFVFTAPVNPSNLLVYYMIRSIFPALGGSLIFILYSTAQLNDVFDLNAWNLIIMSLGFTFFFFIISPIRFLIYTLNTKYGILPYIRNGIFILGIVLALMVMIPGLMAEKFWQGMFAWIGSPWFDFFPLVGWSRGILSYVSHGNVWIPLGFSLVYIISFFLILFLVIAHAGAYYEDVLESTKSNEEVKEKAMGKAEASESTGSLNLKKKLNLPDFGTGAVALYWRNYVHSSRQDFHPLFGLYALGFAGIAIIMAVLSNFDWFSHKIIYGYLGVMIMMYFFAGMGRTSVGDLKKPFFILIPATWTSKFINMIKLDLYQTGLFGVGLILPAVLIAGLSWGLILLFPICLLAFYLTGFAITLTTQVGFDEGWDRKLIRPVIVVGVILFGILPSVAAGFFGYFITDKFVYGMLGLSIGMVLVATLMLHLTLDIISRVEFKEM</sequence>
<feature type="transmembrane region" description="Helical" evidence="1">
    <location>
        <begin position="374"/>
        <end position="392"/>
    </location>
</feature>
<feature type="transmembrane region" description="Helical" evidence="1">
    <location>
        <begin position="26"/>
        <end position="44"/>
    </location>
</feature>
<dbReference type="Pfam" id="PF16962">
    <property type="entry name" value="ABC_export"/>
    <property type="match status" value="1"/>
</dbReference>
<dbReference type="EMBL" id="JAKEVZ010000009">
    <property type="protein sequence ID" value="MCF1751896.1"/>
    <property type="molecule type" value="Genomic_DNA"/>
</dbReference>
<feature type="transmembrane region" description="Helical" evidence="1">
    <location>
        <begin position="158"/>
        <end position="182"/>
    </location>
</feature>
<feature type="transmembrane region" description="Helical" evidence="1">
    <location>
        <begin position="348"/>
        <end position="368"/>
    </location>
</feature>
<dbReference type="Proteomes" id="UP001201449">
    <property type="component" value="Unassembled WGS sequence"/>
</dbReference>
<keyword evidence="1" id="KW-1133">Transmembrane helix</keyword>
<keyword evidence="1" id="KW-0472">Membrane</keyword>
<gene>
    <name evidence="2" type="ORF">L0U89_12545</name>
</gene>
<feature type="transmembrane region" description="Helical" evidence="1">
    <location>
        <begin position="262"/>
        <end position="283"/>
    </location>
</feature>
<evidence type="ECO:0000256" key="1">
    <source>
        <dbReference type="SAM" id="Phobius"/>
    </source>
</evidence>
<comment type="caution">
    <text evidence="2">The sequence shown here is derived from an EMBL/GenBank/DDBJ whole genome shotgun (WGS) entry which is preliminary data.</text>
</comment>
<reference evidence="2 3" key="1">
    <citation type="submission" date="2022-01" db="EMBL/GenBank/DDBJ databases">
        <title>Mariniradius saccharolyticus sp. nov., isolated from sediment of a river.</title>
        <authorList>
            <person name="Liu H."/>
        </authorList>
    </citation>
    <scope>NUCLEOTIDE SEQUENCE [LARGE SCALE GENOMIC DNA]</scope>
    <source>
        <strain evidence="2 3">RY-2</strain>
    </source>
</reference>
<proteinExistence type="predicted"/>